<organism evidence="2 3">
    <name type="scientific">Acer yangbiense</name>
    <dbReference type="NCBI Taxonomy" id="1000413"/>
    <lineage>
        <taxon>Eukaryota</taxon>
        <taxon>Viridiplantae</taxon>
        <taxon>Streptophyta</taxon>
        <taxon>Embryophyta</taxon>
        <taxon>Tracheophyta</taxon>
        <taxon>Spermatophyta</taxon>
        <taxon>Magnoliopsida</taxon>
        <taxon>eudicotyledons</taxon>
        <taxon>Gunneridae</taxon>
        <taxon>Pentapetalae</taxon>
        <taxon>rosids</taxon>
        <taxon>malvids</taxon>
        <taxon>Sapindales</taxon>
        <taxon>Sapindaceae</taxon>
        <taxon>Hippocastanoideae</taxon>
        <taxon>Acereae</taxon>
        <taxon>Acer</taxon>
    </lineage>
</organism>
<comment type="caution">
    <text evidence="2">The sequence shown here is derived from an EMBL/GenBank/DDBJ whole genome shotgun (WGS) entry which is preliminary data.</text>
</comment>
<protein>
    <recommendedName>
        <fullName evidence="1">Reverse transcriptase Ty1/copia-type domain-containing protein</fullName>
    </recommendedName>
</protein>
<sequence>MMTQKYTRSHFDHCVYFRKLQDGTFVYLLLYVDDMLIASKSKVEIDRLKAQLSSEFDMKDLGEAKKILGMEIKRDRAKGTICLTQTQYLKTVLQRFGIDSKSKPPVAPKGVMEAALIGGFSPRWRLLTNWLNFHLPSTTYMTITIVDNGENQITGHIQDNNRHVENGGGLSLPFPYK</sequence>
<reference evidence="3" key="1">
    <citation type="journal article" date="2019" name="Gigascience">
        <title>De novo genome assembly of the endangered Acer yangbiense, a plant species with extremely small populations endemic to Yunnan Province, China.</title>
        <authorList>
            <person name="Yang J."/>
            <person name="Wariss H.M."/>
            <person name="Tao L."/>
            <person name="Zhang R."/>
            <person name="Yun Q."/>
            <person name="Hollingsworth P."/>
            <person name="Dao Z."/>
            <person name="Luo G."/>
            <person name="Guo H."/>
            <person name="Ma Y."/>
            <person name="Sun W."/>
        </authorList>
    </citation>
    <scope>NUCLEOTIDE SEQUENCE [LARGE SCALE GENOMIC DNA]</scope>
    <source>
        <strain evidence="3">cv. Malutang</strain>
    </source>
</reference>
<dbReference type="Pfam" id="PF07727">
    <property type="entry name" value="RVT_2"/>
    <property type="match status" value="1"/>
</dbReference>
<evidence type="ECO:0000313" key="3">
    <source>
        <dbReference type="Proteomes" id="UP000323000"/>
    </source>
</evidence>
<dbReference type="OrthoDB" id="1749075at2759"/>
<dbReference type="InterPro" id="IPR043502">
    <property type="entry name" value="DNA/RNA_pol_sf"/>
</dbReference>
<dbReference type="InterPro" id="IPR013103">
    <property type="entry name" value="RVT_2"/>
</dbReference>
<feature type="domain" description="Reverse transcriptase Ty1/copia-type" evidence="1">
    <location>
        <begin position="2"/>
        <end position="99"/>
    </location>
</feature>
<dbReference type="Proteomes" id="UP000323000">
    <property type="component" value="Chromosome 4"/>
</dbReference>
<accession>A0A5C7I1B7</accession>
<name>A0A5C7I1B7_9ROSI</name>
<proteinExistence type="predicted"/>
<keyword evidence="3" id="KW-1185">Reference proteome</keyword>
<gene>
    <name evidence="2" type="ORF">EZV62_009944</name>
</gene>
<evidence type="ECO:0000259" key="1">
    <source>
        <dbReference type="Pfam" id="PF07727"/>
    </source>
</evidence>
<dbReference type="EMBL" id="VAHF01000004">
    <property type="protein sequence ID" value="TXG62950.1"/>
    <property type="molecule type" value="Genomic_DNA"/>
</dbReference>
<dbReference type="AlphaFoldDB" id="A0A5C7I1B7"/>
<dbReference type="SUPFAM" id="SSF56672">
    <property type="entry name" value="DNA/RNA polymerases"/>
    <property type="match status" value="1"/>
</dbReference>
<evidence type="ECO:0000313" key="2">
    <source>
        <dbReference type="EMBL" id="TXG62950.1"/>
    </source>
</evidence>